<dbReference type="Proteomes" id="UP000236732">
    <property type="component" value="Unassembled WGS sequence"/>
</dbReference>
<name>A0A1H6EJ29_9ACTN</name>
<proteinExistence type="predicted"/>
<protein>
    <submittedName>
        <fullName evidence="1">Uncharacterized protein</fullName>
    </submittedName>
</protein>
<reference evidence="1 2" key="1">
    <citation type="submission" date="2016-10" db="EMBL/GenBank/DDBJ databases">
        <authorList>
            <person name="de Groot N.N."/>
        </authorList>
    </citation>
    <scope>NUCLEOTIDE SEQUENCE [LARGE SCALE GENOMIC DNA]</scope>
    <source>
        <strain evidence="1 2">CGMCC 4.7037</strain>
    </source>
</reference>
<sequence>MIEYLIQVSHERLSSGLVLDAPADTDDFLVVLGDETEARAQLLSDHTGRPLLRMGGYMTGNGSVVDECVWTVTETTRQGDRVRLRLGDALP</sequence>
<dbReference type="EMBL" id="FNVT01000010">
    <property type="protein sequence ID" value="SEG97161.1"/>
    <property type="molecule type" value="Genomic_DNA"/>
</dbReference>
<evidence type="ECO:0000313" key="2">
    <source>
        <dbReference type="Proteomes" id="UP000236732"/>
    </source>
</evidence>
<organism evidence="1 2">
    <name type="scientific">Nonomuraea solani</name>
    <dbReference type="NCBI Taxonomy" id="1144553"/>
    <lineage>
        <taxon>Bacteria</taxon>
        <taxon>Bacillati</taxon>
        <taxon>Actinomycetota</taxon>
        <taxon>Actinomycetes</taxon>
        <taxon>Streptosporangiales</taxon>
        <taxon>Streptosporangiaceae</taxon>
        <taxon>Nonomuraea</taxon>
    </lineage>
</organism>
<dbReference type="AlphaFoldDB" id="A0A1H6EJ29"/>
<dbReference type="OrthoDB" id="3540270at2"/>
<dbReference type="RefSeq" id="WP_103959820.1">
    <property type="nucleotide sequence ID" value="NZ_FNVT01000010.1"/>
</dbReference>
<evidence type="ECO:0000313" key="1">
    <source>
        <dbReference type="EMBL" id="SEG97161.1"/>
    </source>
</evidence>
<accession>A0A1H6EJ29</accession>
<gene>
    <name evidence="1" type="ORF">SAMN05444920_110240</name>
</gene>
<keyword evidence="2" id="KW-1185">Reference proteome</keyword>